<dbReference type="AlphaFoldDB" id="A0A2J1DU37"/>
<reference evidence="1 2" key="1">
    <citation type="journal article" date="2017" name="FEMS Microbiol. Ecol.">
        <title>Reconstructed genomes of novel Dehalococcoides mccartyi strains from 1,2,3,4-tetrachlorodibenzo-p-dioxin-dechlorinating enrichment cultures reveal divergent reductive dehalogenase gene profiles.</title>
        <authorList>
            <person name="Dam H.T."/>
            <person name="Vollmers J."/>
            <person name="Kaster A.K."/>
            <person name="Haggblom M.M."/>
        </authorList>
    </citation>
    <scope>NUCLEOTIDE SEQUENCE [LARGE SCALE GENOMIC DNA]</scope>
    <source>
        <strain evidence="1 2">H1-3-2.001</strain>
    </source>
</reference>
<gene>
    <name evidence="1" type="ORF">CVH13_01451</name>
</gene>
<sequence length="67" mass="7238">YGHFAYGGLDITIDGQLIPGETKRTKGVNANAAMRVDPHLKNTCLVDTVGGSAVFYDTKVRLEKVNT</sequence>
<accession>A0A2J1DU37</accession>
<feature type="non-terminal residue" evidence="1">
    <location>
        <position position="1"/>
    </location>
</feature>
<evidence type="ECO:0000313" key="2">
    <source>
        <dbReference type="Proteomes" id="UP000233649"/>
    </source>
</evidence>
<dbReference type="Proteomes" id="UP000233649">
    <property type="component" value="Unassembled WGS sequence"/>
</dbReference>
<organism evidence="1 2">
    <name type="scientific">Dehalococcoides mccartyi</name>
    <dbReference type="NCBI Taxonomy" id="61435"/>
    <lineage>
        <taxon>Bacteria</taxon>
        <taxon>Bacillati</taxon>
        <taxon>Chloroflexota</taxon>
        <taxon>Dehalococcoidia</taxon>
        <taxon>Dehalococcoidales</taxon>
        <taxon>Dehalococcoidaceae</taxon>
        <taxon>Dehalococcoides</taxon>
    </lineage>
</organism>
<dbReference type="EMBL" id="PHFD01000313">
    <property type="protein sequence ID" value="PKH45611.1"/>
    <property type="molecule type" value="Genomic_DNA"/>
</dbReference>
<evidence type="ECO:0000313" key="1">
    <source>
        <dbReference type="EMBL" id="PKH45611.1"/>
    </source>
</evidence>
<proteinExistence type="predicted"/>
<protein>
    <submittedName>
        <fullName evidence="1">Molybdopterin oxidoreductase</fullName>
    </submittedName>
</protein>
<name>A0A2J1DU37_9CHLR</name>
<comment type="caution">
    <text evidence="1">The sequence shown here is derived from an EMBL/GenBank/DDBJ whole genome shotgun (WGS) entry which is preliminary data.</text>
</comment>